<protein>
    <submittedName>
        <fullName evidence="2">Uncharacterized protein</fullName>
    </submittedName>
</protein>
<proteinExistence type="predicted"/>
<keyword evidence="3" id="KW-1185">Reference proteome</keyword>
<accession>A0A844ZHC5</accession>
<evidence type="ECO:0000313" key="3">
    <source>
        <dbReference type="Proteomes" id="UP000435243"/>
    </source>
</evidence>
<comment type="caution">
    <text evidence="2">The sequence shown here is derived from an EMBL/GenBank/DDBJ whole genome shotgun (WGS) entry which is preliminary data.</text>
</comment>
<dbReference type="RefSeq" id="WP_160589836.1">
    <property type="nucleotide sequence ID" value="NZ_BAAAFP010000002.1"/>
</dbReference>
<evidence type="ECO:0000313" key="2">
    <source>
        <dbReference type="EMBL" id="MXO87891.1"/>
    </source>
</evidence>
<gene>
    <name evidence="2" type="ORF">GRI32_03965</name>
</gene>
<dbReference type="EMBL" id="WTYY01000002">
    <property type="protein sequence ID" value="MXO87891.1"/>
    <property type="molecule type" value="Genomic_DNA"/>
</dbReference>
<feature type="compositionally biased region" description="Basic and acidic residues" evidence="1">
    <location>
        <begin position="47"/>
        <end position="56"/>
    </location>
</feature>
<name>A0A844ZHC5_9SPHN</name>
<dbReference type="Proteomes" id="UP000435243">
    <property type="component" value="Unassembled WGS sequence"/>
</dbReference>
<evidence type="ECO:0000256" key="1">
    <source>
        <dbReference type="SAM" id="MobiDB-lite"/>
    </source>
</evidence>
<dbReference type="OrthoDB" id="7428414at2"/>
<sequence length="82" mass="9106">MPKRRIIHSDNKLIDSMAEFPTPSQGSTSGGEVNRLVGARAEMNRVIDPDDRERAIGSDNPAEDALKGRKTSTKIQSDRTRR</sequence>
<feature type="region of interest" description="Disordered" evidence="1">
    <location>
        <begin position="47"/>
        <end position="82"/>
    </location>
</feature>
<organism evidence="2 3">
    <name type="scientific">Alteraurantiacibacter aestuarii</name>
    <dbReference type="NCBI Taxonomy" id="650004"/>
    <lineage>
        <taxon>Bacteria</taxon>
        <taxon>Pseudomonadati</taxon>
        <taxon>Pseudomonadota</taxon>
        <taxon>Alphaproteobacteria</taxon>
        <taxon>Sphingomonadales</taxon>
        <taxon>Erythrobacteraceae</taxon>
        <taxon>Alteraurantiacibacter</taxon>
    </lineage>
</organism>
<dbReference type="AlphaFoldDB" id="A0A844ZHC5"/>
<reference evidence="2 3" key="1">
    <citation type="submission" date="2019-12" db="EMBL/GenBank/DDBJ databases">
        <title>Genomic-based taxomic classification of the family Erythrobacteraceae.</title>
        <authorList>
            <person name="Xu L."/>
        </authorList>
    </citation>
    <scope>NUCLEOTIDE SEQUENCE [LARGE SCALE GENOMIC DNA]</scope>
    <source>
        <strain evidence="2 3">JCM 16339</strain>
    </source>
</reference>